<feature type="compositionally biased region" description="Acidic residues" evidence="1">
    <location>
        <begin position="934"/>
        <end position="943"/>
    </location>
</feature>
<dbReference type="EnsemblProtists" id="EOD36701">
    <property type="protein sequence ID" value="EOD36701"/>
    <property type="gene ID" value="EMIHUDRAFT_200857"/>
</dbReference>
<feature type="region of interest" description="Disordered" evidence="1">
    <location>
        <begin position="824"/>
        <end position="863"/>
    </location>
</feature>
<dbReference type="GeneID" id="17281971"/>
<feature type="compositionally biased region" description="Pro residues" evidence="1">
    <location>
        <begin position="849"/>
        <end position="861"/>
    </location>
</feature>
<evidence type="ECO:0000313" key="4">
    <source>
        <dbReference type="Proteomes" id="UP000013827"/>
    </source>
</evidence>
<dbReference type="GO" id="GO:0003341">
    <property type="term" value="P:cilium movement"/>
    <property type="evidence" value="ECO:0007669"/>
    <property type="project" value="InterPro"/>
</dbReference>
<dbReference type="InterPro" id="IPR029676">
    <property type="entry name" value="CFAP221"/>
</dbReference>
<sequence>MVVVQNDQALVELPSSLVDRAAPPHNPLLEQPNPYAKLGQPDSIVAEPPAIEIGIEGRAAGSAKLRLINASGKPARMTIHAPSTPHFKLKLRKRGLVMPGMAEEVLVLFTASDSEPRHYHDQIRVQAETGELLIPLAAFPTASPTDLGIPSLIDLGPVTLGSHVSHSVPLQSPASVGFEISILRRGFVGTELNVEPLTGTISAGGTAFTIVYSPVRLATARMLIELRLSQPGFTARRIEVVGSCAPGHVRQEHLPTLSSLASLASAGSERGGKHAQALPQVLSSSSAFEDALESEPPTLTASIRSVLLARPTPSSVAAAAAVTDHRGRIGGDGGGGDSVSRAMAASRRETVGRRNIPVKYPVDSEMMRIHALKETHIDGYSIPRDLDCQIRVNALLNRQRGKLPVAELRSAITQQKLQAERDREAVEKVAASSLESLLQRSLAEKAEAAFTLFEEVDVDGLGRIDAAQFSLALPLLRVPGACEADMHALFATITDGAETLDYEKVKKPQRRLQQASVQIGASADASAPAGELDLALQPAERSRQVKEMLFLRQMTDLENFEKAKEIKALVARGAEPCPTATIEATRTAREAFYVSEDRERRRRGRERREAELGEKGRATISDSVVAAAKGAQPTFDIYSNDSFALREQALAIFKKGVRTALLQRRAADRLHCFSASLEEAGLSLKDCRSLVSSRAPTARADAGRFGAPVPTPTLSLSGIEPFAFPTADTVSNRDRDAPLDVAVLPLEPAQTFRRFALRVPRRYKEMGYMEQLFTAPGDATPSPLATQEMRVGAAFEASTPQPTGDRKAFYLEPMPPSLLTVRHTSTPGAGGDGQASATAGTESKLWRSKPPPRVYTPPPPHAETDVEFHLRARPVPANEAWLHEPIGLSSSRTLLLQETISSRCSPRRGMWAEAAAPLPKLLSGASKQDLDHELSDDESDTDIELQAPTEERLRQIFELPDAEGEGPADADPGATPAAEVAPSSFAALAEAAEAVLVSPERIMPVDHGSELARAEAALQADLAAAQKAERRKLGEALDALNTHIEDPRYHLACRI</sequence>
<dbReference type="GO" id="GO:0005509">
    <property type="term" value="F:calcium ion binding"/>
    <property type="evidence" value="ECO:0007669"/>
    <property type="project" value="InterPro"/>
</dbReference>
<proteinExistence type="predicted"/>
<dbReference type="AlphaFoldDB" id="A0A0D3KLR6"/>
<dbReference type="Proteomes" id="UP000013827">
    <property type="component" value="Unassembled WGS sequence"/>
</dbReference>
<name>A0A0D3KLR6_EMIH1</name>
<dbReference type="InterPro" id="IPR002048">
    <property type="entry name" value="EF_hand_dom"/>
</dbReference>
<accession>A0A0D3KLR6</accession>
<feature type="domain" description="EF-hand" evidence="2">
    <location>
        <begin position="444"/>
        <end position="479"/>
    </location>
</feature>
<dbReference type="RefSeq" id="XP_005789130.1">
    <property type="nucleotide sequence ID" value="XM_005789073.1"/>
</dbReference>
<dbReference type="STRING" id="2903.R1FM53"/>
<reference evidence="3" key="2">
    <citation type="submission" date="2024-10" db="UniProtKB">
        <authorList>
            <consortium name="EnsemblProtists"/>
        </authorList>
    </citation>
    <scope>IDENTIFICATION</scope>
</reference>
<dbReference type="eggNOG" id="ENOG502QT0T">
    <property type="taxonomic scope" value="Eukaryota"/>
</dbReference>
<evidence type="ECO:0000256" key="1">
    <source>
        <dbReference type="SAM" id="MobiDB-lite"/>
    </source>
</evidence>
<dbReference type="PANTHER" id="PTHR46500:SF1">
    <property type="entry name" value="CILIA- AND FLAGELLA-ASSOCIATED PROTEIN 221"/>
    <property type="match status" value="1"/>
</dbReference>
<organism evidence="3 4">
    <name type="scientific">Emiliania huxleyi (strain CCMP1516)</name>
    <dbReference type="NCBI Taxonomy" id="280463"/>
    <lineage>
        <taxon>Eukaryota</taxon>
        <taxon>Haptista</taxon>
        <taxon>Haptophyta</taxon>
        <taxon>Prymnesiophyceae</taxon>
        <taxon>Isochrysidales</taxon>
        <taxon>Noelaerhabdaceae</taxon>
        <taxon>Emiliania</taxon>
    </lineage>
</organism>
<reference evidence="4" key="1">
    <citation type="journal article" date="2013" name="Nature">
        <title>Pan genome of the phytoplankton Emiliania underpins its global distribution.</title>
        <authorList>
            <person name="Read B.A."/>
            <person name="Kegel J."/>
            <person name="Klute M.J."/>
            <person name="Kuo A."/>
            <person name="Lefebvre S.C."/>
            <person name="Maumus F."/>
            <person name="Mayer C."/>
            <person name="Miller J."/>
            <person name="Monier A."/>
            <person name="Salamov A."/>
            <person name="Young J."/>
            <person name="Aguilar M."/>
            <person name="Claverie J.M."/>
            <person name="Frickenhaus S."/>
            <person name="Gonzalez K."/>
            <person name="Herman E.K."/>
            <person name="Lin Y.C."/>
            <person name="Napier J."/>
            <person name="Ogata H."/>
            <person name="Sarno A.F."/>
            <person name="Shmutz J."/>
            <person name="Schroeder D."/>
            <person name="de Vargas C."/>
            <person name="Verret F."/>
            <person name="von Dassow P."/>
            <person name="Valentin K."/>
            <person name="Van de Peer Y."/>
            <person name="Wheeler G."/>
            <person name="Dacks J.B."/>
            <person name="Delwiche C.F."/>
            <person name="Dyhrman S.T."/>
            <person name="Glockner G."/>
            <person name="John U."/>
            <person name="Richards T."/>
            <person name="Worden A.Z."/>
            <person name="Zhang X."/>
            <person name="Grigoriev I.V."/>
            <person name="Allen A.E."/>
            <person name="Bidle K."/>
            <person name="Borodovsky M."/>
            <person name="Bowler C."/>
            <person name="Brownlee C."/>
            <person name="Cock J.M."/>
            <person name="Elias M."/>
            <person name="Gladyshev V.N."/>
            <person name="Groth M."/>
            <person name="Guda C."/>
            <person name="Hadaegh A."/>
            <person name="Iglesias-Rodriguez M.D."/>
            <person name="Jenkins J."/>
            <person name="Jones B.M."/>
            <person name="Lawson T."/>
            <person name="Leese F."/>
            <person name="Lindquist E."/>
            <person name="Lobanov A."/>
            <person name="Lomsadze A."/>
            <person name="Malik S.B."/>
            <person name="Marsh M.E."/>
            <person name="Mackinder L."/>
            <person name="Mock T."/>
            <person name="Mueller-Roeber B."/>
            <person name="Pagarete A."/>
            <person name="Parker M."/>
            <person name="Probert I."/>
            <person name="Quesneville H."/>
            <person name="Raines C."/>
            <person name="Rensing S.A."/>
            <person name="Riano-Pachon D.M."/>
            <person name="Richier S."/>
            <person name="Rokitta S."/>
            <person name="Shiraiwa Y."/>
            <person name="Soanes D.M."/>
            <person name="van der Giezen M."/>
            <person name="Wahlund T.M."/>
            <person name="Williams B."/>
            <person name="Wilson W."/>
            <person name="Wolfe G."/>
            <person name="Wurch L.L."/>
        </authorList>
    </citation>
    <scope>NUCLEOTIDE SEQUENCE</scope>
</reference>
<dbReference type="PANTHER" id="PTHR46500">
    <property type="entry name" value="CILIA- AND FLAGELLA-ASSOCIATED PROTEIN 221"/>
    <property type="match status" value="1"/>
</dbReference>
<evidence type="ECO:0000313" key="3">
    <source>
        <dbReference type="EnsemblProtists" id="EOD36701"/>
    </source>
</evidence>
<keyword evidence="4" id="KW-1185">Reference proteome</keyword>
<evidence type="ECO:0000259" key="2">
    <source>
        <dbReference type="PROSITE" id="PS50222"/>
    </source>
</evidence>
<dbReference type="HOGENOM" id="CLU_300634_0_0_1"/>
<feature type="region of interest" description="Disordered" evidence="1">
    <location>
        <begin position="927"/>
        <end position="946"/>
    </location>
</feature>
<dbReference type="OMA" id="GACEADM"/>
<dbReference type="PROSITE" id="PS50222">
    <property type="entry name" value="EF_HAND_2"/>
    <property type="match status" value="1"/>
</dbReference>
<dbReference type="KEGG" id="ehx:EMIHUDRAFT_200857"/>
<dbReference type="GO" id="GO:0044458">
    <property type="term" value="P:motile cilium assembly"/>
    <property type="evidence" value="ECO:0007669"/>
    <property type="project" value="TreeGrafter"/>
</dbReference>
<protein>
    <recommendedName>
        <fullName evidence="2">EF-hand domain-containing protein</fullName>
    </recommendedName>
</protein>
<feature type="region of interest" description="Disordered" evidence="1">
    <location>
        <begin position="318"/>
        <end position="340"/>
    </location>
</feature>
<dbReference type="GO" id="GO:0097729">
    <property type="term" value="C:9+2 motile cilium"/>
    <property type="evidence" value="ECO:0007669"/>
    <property type="project" value="TreeGrafter"/>
</dbReference>
<dbReference type="PaxDb" id="2903-EOD36701"/>